<feature type="non-terminal residue" evidence="1">
    <location>
        <position position="48"/>
    </location>
</feature>
<evidence type="ECO:0000313" key="1">
    <source>
        <dbReference type="EMBL" id="GAI76641.1"/>
    </source>
</evidence>
<protein>
    <submittedName>
        <fullName evidence="1">Uncharacterized protein</fullName>
    </submittedName>
</protein>
<dbReference type="AlphaFoldDB" id="X1SBZ5"/>
<accession>X1SBZ5</accession>
<organism evidence="1">
    <name type="scientific">marine sediment metagenome</name>
    <dbReference type="NCBI Taxonomy" id="412755"/>
    <lineage>
        <taxon>unclassified sequences</taxon>
        <taxon>metagenomes</taxon>
        <taxon>ecological metagenomes</taxon>
    </lineage>
</organism>
<dbReference type="EMBL" id="BARW01010467">
    <property type="protein sequence ID" value="GAI76641.1"/>
    <property type="molecule type" value="Genomic_DNA"/>
</dbReference>
<reference evidence="1" key="1">
    <citation type="journal article" date="2014" name="Front. Microbiol.">
        <title>High frequency of phylogenetically diverse reductive dehalogenase-homologous genes in deep subseafloor sedimentary metagenomes.</title>
        <authorList>
            <person name="Kawai M."/>
            <person name="Futagami T."/>
            <person name="Toyoda A."/>
            <person name="Takaki Y."/>
            <person name="Nishi S."/>
            <person name="Hori S."/>
            <person name="Arai W."/>
            <person name="Tsubouchi T."/>
            <person name="Morono Y."/>
            <person name="Uchiyama I."/>
            <person name="Ito T."/>
            <person name="Fujiyama A."/>
            <person name="Inagaki F."/>
            <person name="Takami H."/>
        </authorList>
    </citation>
    <scope>NUCLEOTIDE SEQUENCE</scope>
    <source>
        <strain evidence="1">Expedition CK06-06</strain>
    </source>
</reference>
<gene>
    <name evidence="1" type="ORF">S12H4_20600</name>
</gene>
<comment type="caution">
    <text evidence="1">The sequence shown here is derived from an EMBL/GenBank/DDBJ whole genome shotgun (WGS) entry which is preliminary data.</text>
</comment>
<sequence length="48" mass="5521">MNWIIFLKKPVRWLKGEKDLKEDIWALKDVNSSVELGEILGVIRPNGA</sequence>
<name>X1SBZ5_9ZZZZ</name>
<proteinExistence type="predicted"/>